<comment type="subcellular location">
    <subcellularLocation>
        <location evidence="9">Plastid</location>
        <location evidence="9">Chloroplast</location>
    </subcellularLocation>
</comment>
<dbReference type="GeneID" id="37623795"/>
<evidence type="ECO:0000256" key="6">
    <source>
        <dbReference type="ARBA" id="ARBA00022980"/>
    </source>
</evidence>
<dbReference type="FunFam" id="3.30.420.100:FF:000001">
    <property type="entry name" value="50S ribosomal protein L18"/>
    <property type="match status" value="1"/>
</dbReference>
<evidence type="ECO:0000256" key="2">
    <source>
        <dbReference type="ARBA" id="ARBA00007116"/>
    </source>
</evidence>
<comment type="similarity">
    <text evidence="2 9">Belongs to the universal ribosomal protein uL18 family.</text>
</comment>
<evidence type="ECO:0000313" key="10">
    <source>
        <dbReference type="EMBL" id="AXI97185.1"/>
    </source>
</evidence>
<accession>A0A345U9P9</accession>
<dbReference type="PANTHER" id="PTHR12899">
    <property type="entry name" value="39S RIBOSOMAL PROTEIN L18, MITOCHONDRIAL"/>
    <property type="match status" value="1"/>
</dbReference>
<dbReference type="InterPro" id="IPR005484">
    <property type="entry name" value="Ribosomal_uL18_bac/plant/anim"/>
</dbReference>
<dbReference type="RefSeq" id="YP_009511308.1">
    <property type="nucleotide sequence ID" value="NC_039143.1"/>
</dbReference>
<keyword evidence="5 9" id="KW-0694">RNA-binding</keyword>
<evidence type="ECO:0000256" key="5">
    <source>
        <dbReference type="ARBA" id="ARBA00022884"/>
    </source>
</evidence>
<keyword evidence="10" id="KW-0150">Chloroplast</keyword>
<dbReference type="NCBIfam" id="TIGR00060">
    <property type="entry name" value="L18_bact"/>
    <property type="match status" value="1"/>
</dbReference>
<evidence type="ECO:0000256" key="7">
    <source>
        <dbReference type="ARBA" id="ARBA00023274"/>
    </source>
</evidence>
<dbReference type="GO" id="GO:0008097">
    <property type="term" value="F:5S rRNA binding"/>
    <property type="evidence" value="ECO:0007669"/>
    <property type="project" value="TreeGrafter"/>
</dbReference>
<dbReference type="InterPro" id="IPR004389">
    <property type="entry name" value="Ribosomal_uL18_bac-type"/>
</dbReference>
<gene>
    <name evidence="9 10" type="primary">rpl18</name>
</gene>
<dbReference type="AlphaFoldDB" id="A0A345U9P9"/>
<organism evidence="10">
    <name type="scientific">Gracilariopsis longissima</name>
    <dbReference type="NCBI Taxonomy" id="172976"/>
    <lineage>
        <taxon>Eukaryota</taxon>
        <taxon>Rhodophyta</taxon>
        <taxon>Florideophyceae</taxon>
        <taxon>Rhodymeniophycidae</taxon>
        <taxon>Gracilariales</taxon>
        <taxon>Gracilariaceae</taxon>
        <taxon>Gracilariopsis</taxon>
    </lineage>
</organism>
<evidence type="ECO:0000256" key="1">
    <source>
        <dbReference type="ARBA" id="ARBA00003898"/>
    </source>
</evidence>
<dbReference type="GO" id="GO:0005840">
    <property type="term" value="C:ribosome"/>
    <property type="evidence" value="ECO:0007669"/>
    <property type="project" value="UniProtKB-KW"/>
</dbReference>
<name>A0A345U9P9_9FLOR</name>
<evidence type="ECO:0000256" key="3">
    <source>
        <dbReference type="ARBA" id="ARBA00011505"/>
    </source>
</evidence>
<sequence>MTKKNIFGTNYRPRLCIFRSNKHIYAQIIDDTNNKTITSSSTIAINIKKNIKSSNNCSAARIVGQDIAKKSKKMGIKEVIFDRQNRIYHGRIKALAEAAREEGIKF</sequence>
<dbReference type="EMBL" id="MH396014">
    <property type="protein sequence ID" value="AXI97185.1"/>
    <property type="molecule type" value="Genomic_DNA"/>
</dbReference>
<dbReference type="Gene3D" id="3.30.420.100">
    <property type="match status" value="1"/>
</dbReference>
<geneLocation type="chloroplast" evidence="10"/>
<comment type="function">
    <text evidence="1 9">Binds 5S rRNA, forms part of the central protuberance of the 50S subunit.</text>
</comment>
<keyword evidence="10" id="KW-0934">Plastid</keyword>
<dbReference type="CDD" id="cd00432">
    <property type="entry name" value="Ribosomal_L18_L5e"/>
    <property type="match status" value="1"/>
</dbReference>
<evidence type="ECO:0000256" key="9">
    <source>
        <dbReference type="HAMAP-Rule" id="MF_01337"/>
    </source>
</evidence>
<dbReference type="GO" id="GO:1990904">
    <property type="term" value="C:ribonucleoprotein complex"/>
    <property type="evidence" value="ECO:0007669"/>
    <property type="project" value="UniProtKB-KW"/>
</dbReference>
<dbReference type="GO" id="GO:0003735">
    <property type="term" value="F:structural constituent of ribosome"/>
    <property type="evidence" value="ECO:0007669"/>
    <property type="project" value="InterPro"/>
</dbReference>
<comment type="subunit">
    <text evidence="3 9">Part of the 50S ribosomal subunit; contacts the 5S rRNA.</text>
</comment>
<dbReference type="HAMAP" id="MF_01337_B">
    <property type="entry name" value="Ribosomal_uL18_B"/>
    <property type="match status" value="1"/>
</dbReference>
<keyword evidence="6 9" id="KW-0689">Ribosomal protein</keyword>
<keyword evidence="7 9" id="KW-0687">Ribonucleoprotein</keyword>
<protein>
    <recommendedName>
        <fullName evidence="8 9">Large ribosomal subunit protein uL18c</fullName>
    </recommendedName>
</protein>
<evidence type="ECO:0000256" key="4">
    <source>
        <dbReference type="ARBA" id="ARBA00022730"/>
    </source>
</evidence>
<proteinExistence type="inferred from homology"/>
<evidence type="ECO:0000256" key="8">
    <source>
        <dbReference type="ARBA" id="ARBA00035303"/>
    </source>
</evidence>
<dbReference type="InterPro" id="IPR057268">
    <property type="entry name" value="Ribosomal_L18"/>
</dbReference>
<dbReference type="GO" id="GO:0006412">
    <property type="term" value="P:translation"/>
    <property type="evidence" value="ECO:0007669"/>
    <property type="project" value="UniProtKB-UniRule"/>
</dbReference>
<reference evidence="10" key="1">
    <citation type="submission" date="2018-05" db="EMBL/GenBank/DDBJ databases">
        <title>Organellar genomes of Gracilariaceae.</title>
        <authorList>
            <person name="Iha C."/>
            <person name="Oliveira M.C."/>
        </authorList>
    </citation>
    <scope>NUCLEOTIDE SEQUENCE</scope>
</reference>
<dbReference type="Pfam" id="PF00861">
    <property type="entry name" value="Ribosomal_L18p"/>
    <property type="match status" value="1"/>
</dbReference>
<dbReference type="SUPFAM" id="SSF53137">
    <property type="entry name" value="Translational machinery components"/>
    <property type="match status" value="1"/>
</dbReference>
<keyword evidence="4 9" id="KW-0699">rRNA-binding</keyword>
<dbReference type="GO" id="GO:0009507">
    <property type="term" value="C:chloroplast"/>
    <property type="evidence" value="ECO:0007669"/>
    <property type="project" value="UniProtKB-SubCell"/>
</dbReference>
<dbReference type="PANTHER" id="PTHR12899:SF3">
    <property type="entry name" value="LARGE RIBOSOMAL SUBUNIT PROTEIN UL18M"/>
    <property type="match status" value="1"/>
</dbReference>